<sequence length="771" mass="85910">MFRLMVLLAGLGGLLASGTGSQSSFMEIIVPTKIQGETSDNSEVEKEQVSYIIPIDEKLYTVHLKKRYFLADNFMVYLHNQGSVSSHSSDIMTQCYYQGYIEGYPNSVVALNTCFGLRGILQFENVSFAIEPLDSAMDFQHVIYKLGNGNNELGVFNKNNKGTEKYPVVYNIVTSEKETELLPDLFPLYLEIHIVVDKALYDYLGSESTLVTNKVFEIISLVNSAFSQLKVTIVLTSLELWSDKNKISTVGKADELLSRFLEWKQSYLTLRPHDAAYLFIYRDYSSYVGATFPGKMCITPYSAGIILYPKGMTLDAFSVIFAQMLGLSLGIPYDDPMKCQCSEVICAMNLEAIQSSGVKSFSNCSLRAFKKFIENVGAKCLQNKPQMQKSPRPVCGNGQVEGEEACDCGSAEQCGPASCCDPANCVLKQGSQCDSGPCCTNCQLSAAGTTCRPIVHPECDMAEFCNGSSPSCPQDIFVHNGQTCKNDKFFCYEGDCHDLDEKCEIWFGKGSRNAPFACYEEIQSQTDRFGNCGIEKNKKFKFCGWRNLICGRLICTYPFRTPYHRDNASVIYAFVRESICITVDWRTLRDPFAVRSGAHCDTERICVDRTCVESRMIKENAKTCSQRCSGHGVCNSQGVCNCSDGYQPPDCQTRSRRAFVTAKKGLVMDKASGNAIKNWLLTFYVVSPILIIASIIVMVWNRLKKWFAKEEEFLSNEFKSGGSTHSYLSRSRTESSSQIDTSKSTSEDSTQAYTSRSKSQGSTKTYSTSDQ</sequence>
<dbReference type="InterPro" id="IPR036436">
    <property type="entry name" value="Disintegrin_dom_sf"/>
</dbReference>
<dbReference type="PROSITE" id="PS00427">
    <property type="entry name" value="DISINTEGRIN_1"/>
    <property type="match status" value="1"/>
</dbReference>
<organism evidence="14 15">
    <name type="scientific">Sciurus vulgaris</name>
    <name type="common">Eurasian red squirrel</name>
    <dbReference type="NCBI Taxonomy" id="55149"/>
    <lineage>
        <taxon>Eukaryota</taxon>
        <taxon>Metazoa</taxon>
        <taxon>Chordata</taxon>
        <taxon>Craniata</taxon>
        <taxon>Vertebrata</taxon>
        <taxon>Euteleostomi</taxon>
        <taxon>Mammalia</taxon>
        <taxon>Eutheria</taxon>
        <taxon>Euarchontoglires</taxon>
        <taxon>Glires</taxon>
        <taxon>Rodentia</taxon>
        <taxon>Sciuromorpha</taxon>
        <taxon>Sciuridae</taxon>
        <taxon>Sciurinae</taxon>
        <taxon>Sciurini</taxon>
        <taxon>Sciurus</taxon>
    </lineage>
</organism>
<feature type="region of interest" description="Disordered" evidence="8">
    <location>
        <begin position="719"/>
        <end position="771"/>
    </location>
</feature>
<dbReference type="SUPFAM" id="SSF55486">
    <property type="entry name" value="Metalloproteases ('zincins'), catalytic domain"/>
    <property type="match status" value="1"/>
</dbReference>
<evidence type="ECO:0000256" key="3">
    <source>
        <dbReference type="ARBA" id="ARBA00022989"/>
    </source>
</evidence>
<feature type="disulfide bond" evidence="7">
    <location>
        <begin position="341"/>
        <end position="346"/>
    </location>
</feature>
<proteinExistence type="predicted"/>
<dbReference type="InterPro" id="IPR002870">
    <property type="entry name" value="Peptidase_M12B_N"/>
</dbReference>
<dbReference type="Pfam" id="PF01421">
    <property type="entry name" value="Reprolysin"/>
    <property type="match status" value="1"/>
</dbReference>
<dbReference type="PROSITE" id="PS50214">
    <property type="entry name" value="DISINTEGRIN_2"/>
    <property type="match status" value="1"/>
</dbReference>
<evidence type="ECO:0000256" key="8">
    <source>
        <dbReference type="SAM" id="MobiDB-lite"/>
    </source>
</evidence>
<dbReference type="PROSITE" id="PS50026">
    <property type="entry name" value="EGF_3"/>
    <property type="match status" value="1"/>
</dbReference>
<reference evidence="14" key="2">
    <citation type="submission" date="2025-09" db="UniProtKB">
        <authorList>
            <consortium name="Ensembl"/>
        </authorList>
    </citation>
    <scope>IDENTIFICATION</scope>
</reference>
<feature type="disulfide bond" evidence="6">
    <location>
        <begin position="642"/>
        <end position="651"/>
    </location>
</feature>
<dbReference type="GO" id="GO:0006508">
    <property type="term" value="P:proteolysis"/>
    <property type="evidence" value="ECO:0007669"/>
    <property type="project" value="InterPro"/>
</dbReference>
<evidence type="ECO:0000259" key="12">
    <source>
        <dbReference type="PROSITE" id="PS50214"/>
    </source>
</evidence>
<dbReference type="Pfam" id="PF00200">
    <property type="entry name" value="Disintegrin"/>
    <property type="match status" value="1"/>
</dbReference>
<dbReference type="PANTHER" id="PTHR11905:SF24">
    <property type="entry name" value="DISINTEGRIN AND METALLOPROTEINASE DOMAIN-CONTAINING PROTEIN 32"/>
    <property type="match status" value="1"/>
</dbReference>
<accession>A0A8D2DTN7</accession>
<dbReference type="InterPro" id="IPR001762">
    <property type="entry name" value="Disintegrin_dom"/>
</dbReference>
<dbReference type="GO" id="GO:0007339">
    <property type="term" value="P:binding of sperm to zona pellucida"/>
    <property type="evidence" value="ECO:0007669"/>
    <property type="project" value="TreeGrafter"/>
</dbReference>
<dbReference type="InterPro" id="IPR018358">
    <property type="entry name" value="Disintegrin_CS"/>
</dbReference>
<evidence type="ECO:0000256" key="7">
    <source>
        <dbReference type="PROSITE-ProRule" id="PRU00276"/>
    </source>
</evidence>
<dbReference type="SMART" id="SM00608">
    <property type="entry name" value="ACR"/>
    <property type="match status" value="1"/>
</dbReference>
<evidence type="ECO:0000259" key="11">
    <source>
        <dbReference type="PROSITE" id="PS50026"/>
    </source>
</evidence>
<keyword evidence="6" id="KW-0245">EGF-like domain</keyword>
<evidence type="ECO:0000256" key="1">
    <source>
        <dbReference type="ARBA" id="ARBA00004479"/>
    </source>
</evidence>
<evidence type="ECO:0000256" key="4">
    <source>
        <dbReference type="ARBA" id="ARBA00023136"/>
    </source>
</evidence>
<feature type="transmembrane region" description="Helical" evidence="9">
    <location>
        <begin position="679"/>
        <end position="700"/>
    </location>
</feature>
<feature type="domain" description="Peptidase M12B" evidence="13">
    <location>
        <begin position="188"/>
        <end position="385"/>
    </location>
</feature>
<reference evidence="14" key="1">
    <citation type="submission" date="2025-08" db="UniProtKB">
        <authorList>
            <consortium name="Ensembl"/>
        </authorList>
    </citation>
    <scope>IDENTIFICATION</scope>
</reference>
<keyword evidence="4 9" id="KW-0472">Membrane</keyword>
<dbReference type="GO" id="GO:0004222">
    <property type="term" value="F:metalloendopeptidase activity"/>
    <property type="evidence" value="ECO:0007669"/>
    <property type="project" value="InterPro"/>
</dbReference>
<dbReference type="OrthoDB" id="5951731at2759"/>
<dbReference type="InterPro" id="IPR001590">
    <property type="entry name" value="Peptidase_M12B"/>
</dbReference>
<dbReference type="InterPro" id="IPR024079">
    <property type="entry name" value="MetalloPept_cat_dom_sf"/>
</dbReference>
<evidence type="ECO:0000256" key="2">
    <source>
        <dbReference type="ARBA" id="ARBA00022692"/>
    </source>
</evidence>
<dbReference type="Gene3D" id="3.40.390.10">
    <property type="entry name" value="Collagenase (Catalytic Domain)"/>
    <property type="match status" value="1"/>
</dbReference>
<comment type="subcellular location">
    <subcellularLocation>
        <location evidence="1">Membrane</location>
        <topology evidence="1">Single-pass type I membrane protein</topology>
    </subcellularLocation>
</comment>
<evidence type="ECO:0000256" key="5">
    <source>
        <dbReference type="ARBA" id="ARBA00023157"/>
    </source>
</evidence>
<feature type="chain" id="PRO_5034787422" evidence="10">
    <location>
        <begin position="17"/>
        <end position="771"/>
    </location>
</feature>
<keyword evidence="2 9" id="KW-0812">Transmembrane</keyword>
<dbReference type="CDD" id="cd04269">
    <property type="entry name" value="ZnMc_adamalysin_II_like"/>
    <property type="match status" value="1"/>
</dbReference>
<keyword evidence="15" id="KW-1185">Reference proteome</keyword>
<dbReference type="Ensembl" id="ENSSVLT00005031707.1">
    <property type="protein sequence ID" value="ENSSVLP00005028529.1"/>
    <property type="gene ID" value="ENSSVLG00005022276.1"/>
</dbReference>
<keyword evidence="3 9" id="KW-1133">Transmembrane helix</keyword>
<gene>
    <name evidence="14" type="primary">ADAM32</name>
</gene>
<dbReference type="Pfam" id="PF08516">
    <property type="entry name" value="ADAM_CR"/>
    <property type="match status" value="1"/>
</dbReference>
<dbReference type="Pfam" id="PF01562">
    <property type="entry name" value="Pep_M12B_propep"/>
    <property type="match status" value="1"/>
</dbReference>
<dbReference type="InterPro" id="IPR034027">
    <property type="entry name" value="Reprolysin_adamalysin"/>
</dbReference>
<feature type="domain" description="EGF-like" evidence="11">
    <location>
        <begin position="620"/>
        <end position="652"/>
    </location>
</feature>
<dbReference type="GO" id="GO:0008584">
    <property type="term" value="P:male gonad development"/>
    <property type="evidence" value="ECO:0007669"/>
    <property type="project" value="TreeGrafter"/>
</dbReference>
<evidence type="ECO:0000256" key="9">
    <source>
        <dbReference type="SAM" id="Phobius"/>
    </source>
</evidence>
<dbReference type="PROSITE" id="PS50215">
    <property type="entry name" value="ADAM_MEPRO"/>
    <property type="match status" value="1"/>
</dbReference>
<dbReference type="PROSITE" id="PS01186">
    <property type="entry name" value="EGF_2"/>
    <property type="match status" value="1"/>
</dbReference>
<feature type="domain" description="Disintegrin" evidence="12">
    <location>
        <begin position="392"/>
        <end position="480"/>
    </location>
</feature>
<dbReference type="AlphaFoldDB" id="A0A8D2DTN7"/>
<dbReference type="PANTHER" id="PTHR11905">
    <property type="entry name" value="ADAM A DISINTEGRIN AND METALLOPROTEASE DOMAIN"/>
    <property type="match status" value="1"/>
</dbReference>
<feature type="signal peptide" evidence="10">
    <location>
        <begin position="1"/>
        <end position="16"/>
    </location>
</feature>
<evidence type="ECO:0000256" key="6">
    <source>
        <dbReference type="PROSITE-ProRule" id="PRU00076"/>
    </source>
</evidence>
<keyword evidence="10" id="KW-0732">Signal</keyword>
<dbReference type="GO" id="GO:0005886">
    <property type="term" value="C:plasma membrane"/>
    <property type="evidence" value="ECO:0007669"/>
    <property type="project" value="TreeGrafter"/>
</dbReference>
<evidence type="ECO:0000313" key="15">
    <source>
        <dbReference type="Proteomes" id="UP000694564"/>
    </source>
</evidence>
<evidence type="ECO:0000256" key="10">
    <source>
        <dbReference type="SAM" id="SignalP"/>
    </source>
</evidence>
<feature type="disulfide bond" evidence="6">
    <location>
        <begin position="624"/>
        <end position="634"/>
    </location>
</feature>
<dbReference type="FunFam" id="4.10.70.10:FF:000001">
    <property type="entry name" value="Disintegrin and metalloproteinase domain-containing protein 22"/>
    <property type="match status" value="1"/>
</dbReference>
<protein>
    <submittedName>
        <fullName evidence="14">ADAM metallopeptidase domain 32</fullName>
    </submittedName>
</protein>
<dbReference type="InterPro" id="IPR000742">
    <property type="entry name" value="EGF"/>
</dbReference>
<dbReference type="SUPFAM" id="SSF57552">
    <property type="entry name" value="Blood coagulation inhibitor (disintegrin)"/>
    <property type="match status" value="1"/>
</dbReference>
<feature type="compositionally biased region" description="Polar residues" evidence="8">
    <location>
        <begin position="747"/>
        <end position="771"/>
    </location>
</feature>
<dbReference type="GO" id="GO:0009986">
    <property type="term" value="C:cell surface"/>
    <property type="evidence" value="ECO:0007669"/>
    <property type="project" value="Ensembl"/>
</dbReference>
<feature type="compositionally biased region" description="Low complexity" evidence="8">
    <location>
        <begin position="726"/>
        <end position="744"/>
    </location>
</feature>
<dbReference type="GeneTree" id="ENSGT00940000161015"/>
<keyword evidence="5 6" id="KW-1015">Disulfide bond</keyword>
<evidence type="ECO:0000259" key="13">
    <source>
        <dbReference type="PROSITE" id="PS50215"/>
    </source>
</evidence>
<dbReference type="InterPro" id="IPR006586">
    <property type="entry name" value="ADAM_Cys-rich"/>
</dbReference>
<name>A0A8D2DTN7_SCIVU</name>
<dbReference type="SMART" id="SM00050">
    <property type="entry name" value="DISIN"/>
    <property type="match status" value="1"/>
</dbReference>
<dbReference type="Gene3D" id="4.10.70.10">
    <property type="entry name" value="Disintegrin domain"/>
    <property type="match status" value="1"/>
</dbReference>
<comment type="caution">
    <text evidence="6">Lacks conserved residue(s) required for the propagation of feature annotation.</text>
</comment>
<dbReference type="GO" id="GO:0007155">
    <property type="term" value="P:cell adhesion"/>
    <property type="evidence" value="ECO:0007669"/>
    <property type="project" value="TreeGrafter"/>
</dbReference>
<dbReference type="Proteomes" id="UP000694564">
    <property type="component" value="Chromosome 5"/>
</dbReference>
<evidence type="ECO:0000313" key="14">
    <source>
        <dbReference type="Ensembl" id="ENSSVLP00005028529.1"/>
    </source>
</evidence>